<organism evidence="1 2">
    <name type="scientific">Burkholderia anthina</name>
    <dbReference type="NCBI Taxonomy" id="179879"/>
    <lineage>
        <taxon>Bacteria</taxon>
        <taxon>Pseudomonadati</taxon>
        <taxon>Pseudomonadota</taxon>
        <taxon>Betaproteobacteria</taxon>
        <taxon>Burkholderiales</taxon>
        <taxon>Burkholderiaceae</taxon>
        <taxon>Burkholderia</taxon>
        <taxon>Burkholderia cepacia complex</taxon>
    </lineage>
</organism>
<gene>
    <name evidence="1" type="ORF">WS64_20445</name>
</gene>
<dbReference type="Proteomes" id="UP000070434">
    <property type="component" value="Unassembled WGS sequence"/>
</dbReference>
<dbReference type="AlphaFoldDB" id="A0AAW3PPT6"/>
<sequence>MNVFQAIELRQEKSLEFLASSQNHRYTDYRLEAHIAASFEIGHGIGSDAGTRGYVALRQLQREPLRAKPRTKEGDDFVGLAET</sequence>
<protein>
    <submittedName>
        <fullName evidence="1">Uncharacterized protein</fullName>
    </submittedName>
</protein>
<comment type="caution">
    <text evidence="1">The sequence shown here is derived from an EMBL/GenBank/DDBJ whole genome shotgun (WGS) entry which is preliminary data.</text>
</comment>
<reference evidence="1 2" key="1">
    <citation type="submission" date="2015-11" db="EMBL/GenBank/DDBJ databases">
        <authorList>
            <person name="Sahl J."/>
            <person name="Wagner D."/>
            <person name="Keim P."/>
        </authorList>
    </citation>
    <scope>NUCLEOTIDE SEQUENCE [LARGE SCALE GENOMIC DNA]</scope>
    <source>
        <strain evidence="1 2">AZ-4-2-10-S1-D7</strain>
    </source>
</reference>
<proteinExistence type="predicted"/>
<accession>A0AAW3PPT6</accession>
<name>A0AAW3PPT6_9BURK</name>
<evidence type="ECO:0000313" key="2">
    <source>
        <dbReference type="Proteomes" id="UP000070434"/>
    </source>
</evidence>
<evidence type="ECO:0000313" key="1">
    <source>
        <dbReference type="EMBL" id="KWZ30734.1"/>
    </source>
</evidence>
<dbReference type="EMBL" id="LNJP01000003">
    <property type="protein sequence ID" value="KWZ30734.1"/>
    <property type="molecule type" value="Genomic_DNA"/>
</dbReference>